<dbReference type="PANTHER" id="PTHR15004">
    <property type="entry name" value="GLUTAMYL-TRNA(GLN) AMIDOTRANSFERASE SUBUNIT C, MITOCHONDRIAL"/>
    <property type="match status" value="1"/>
</dbReference>
<sequence length="262" mass="29319">MPRITRGALTIRTELSGPGASPERDKLLRLVKSIEINPKIASLLRNPTWSVSSLMPPPQAGPSSTGTSTQPGGLRSGDIEKKASSKKDKASSDAQPKEVDQFEITPSKLHHLLRLSALPPPRTEAEQTSMLRTLQQQLHFVKEIQKVDTTGVEPLVSLRDETQEARQRSEFTLESVQDFLKMEDKVGVNGTIRRRKAPVDWSKEFPRKLSAHPEKGIPDRQDDRILKPFELGVEGNESRKRGHFFFVKRLKKSEETAASEEG</sequence>
<feature type="region of interest" description="Disordered" evidence="1">
    <location>
        <begin position="49"/>
        <end position="105"/>
    </location>
</feature>
<organism evidence="3 4">
    <name type="scientific">Exophiala dermatitidis</name>
    <name type="common">Black yeast-like fungus</name>
    <name type="synonym">Wangiella dermatitidis</name>
    <dbReference type="NCBI Taxonomy" id="5970"/>
    <lineage>
        <taxon>Eukaryota</taxon>
        <taxon>Fungi</taxon>
        <taxon>Dikarya</taxon>
        <taxon>Ascomycota</taxon>
        <taxon>Pezizomycotina</taxon>
        <taxon>Eurotiomycetes</taxon>
        <taxon>Chaetothyriomycetidae</taxon>
        <taxon>Chaetothyriales</taxon>
        <taxon>Herpotrichiellaceae</taxon>
        <taxon>Exophiala</taxon>
    </lineage>
</organism>
<dbReference type="InterPro" id="IPR036113">
    <property type="entry name" value="Asp/Glu-ADT_sf_sub_c"/>
</dbReference>
<dbReference type="GO" id="GO:0005739">
    <property type="term" value="C:mitochondrion"/>
    <property type="evidence" value="ECO:0007669"/>
    <property type="project" value="TreeGrafter"/>
</dbReference>
<protein>
    <recommendedName>
        <fullName evidence="2">Glutamyl-tRNA amidotransferase complex subunit Gta3 domain-containing protein</fullName>
    </recommendedName>
</protein>
<evidence type="ECO:0000256" key="1">
    <source>
        <dbReference type="SAM" id="MobiDB-lite"/>
    </source>
</evidence>
<accession>A0AAN6F4D9</accession>
<dbReference type="Proteomes" id="UP001161757">
    <property type="component" value="Unassembled WGS sequence"/>
</dbReference>
<feature type="compositionally biased region" description="Polar residues" evidence="1">
    <location>
        <begin position="61"/>
        <end position="71"/>
    </location>
</feature>
<dbReference type="InterPro" id="IPR003837">
    <property type="entry name" value="GatC"/>
</dbReference>
<evidence type="ECO:0000313" key="4">
    <source>
        <dbReference type="Proteomes" id="UP001161757"/>
    </source>
</evidence>
<comment type="caution">
    <text evidence="3">The sequence shown here is derived from an EMBL/GenBank/DDBJ whole genome shotgun (WGS) entry which is preliminary data.</text>
</comment>
<proteinExistence type="predicted"/>
<dbReference type="AlphaFoldDB" id="A0AAN6F4D9"/>
<dbReference type="GO" id="GO:0032543">
    <property type="term" value="P:mitochondrial translation"/>
    <property type="evidence" value="ECO:0007669"/>
    <property type="project" value="TreeGrafter"/>
</dbReference>
<dbReference type="GO" id="GO:0070681">
    <property type="term" value="P:glutaminyl-tRNAGln biosynthesis via transamidation"/>
    <property type="evidence" value="ECO:0007669"/>
    <property type="project" value="TreeGrafter"/>
</dbReference>
<feature type="domain" description="Glutamyl-tRNA amidotransferase complex subunit Gta3" evidence="2">
    <location>
        <begin position="103"/>
        <end position="155"/>
    </location>
</feature>
<gene>
    <name evidence="3" type="ORF">HRR80_000904</name>
</gene>
<evidence type="ECO:0000313" key="3">
    <source>
        <dbReference type="EMBL" id="KAJ8996169.1"/>
    </source>
</evidence>
<dbReference type="InterPro" id="IPR049545">
    <property type="entry name" value="Gta3_dom"/>
</dbReference>
<feature type="compositionally biased region" description="Basic and acidic residues" evidence="1">
    <location>
        <begin position="77"/>
        <end position="100"/>
    </location>
</feature>
<name>A0AAN6F4D9_EXODE</name>
<dbReference type="EMBL" id="JAJGCB010000001">
    <property type="protein sequence ID" value="KAJ8996169.1"/>
    <property type="molecule type" value="Genomic_DNA"/>
</dbReference>
<dbReference type="GO" id="GO:0030956">
    <property type="term" value="C:glutamyl-tRNA(Gln) amidotransferase complex"/>
    <property type="evidence" value="ECO:0007669"/>
    <property type="project" value="TreeGrafter"/>
</dbReference>
<reference evidence="3" key="1">
    <citation type="submission" date="2023-01" db="EMBL/GenBank/DDBJ databases">
        <title>Exophiala dermititidis isolated from Cystic Fibrosis Patient.</title>
        <authorList>
            <person name="Kurbessoian T."/>
            <person name="Crocker A."/>
            <person name="Murante D."/>
            <person name="Hogan D.A."/>
            <person name="Stajich J.E."/>
        </authorList>
    </citation>
    <scope>NUCLEOTIDE SEQUENCE</scope>
    <source>
        <strain evidence="3">Ex8</strain>
    </source>
</reference>
<dbReference type="PANTHER" id="PTHR15004:SF0">
    <property type="entry name" value="GLUTAMYL-TRNA(GLN) AMIDOTRANSFERASE SUBUNIT C, MITOCHONDRIAL"/>
    <property type="match status" value="1"/>
</dbReference>
<dbReference type="GO" id="GO:0006450">
    <property type="term" value="P:regulation of translational fidelity"/>
    <property type="evidence" value="ECO:0007669"/>
    <property type="project" value="InterPro"/>
</dbReference>
<feature type="region of interest" description="Disordered" evidence="1">
    <location>
        <begin position="1"/>
        <end position="24"/>
    </location>
</feature>
<evidence type="ECO:0000259" key="2">
    <source>
        <dbReference type="Pfam" id="PF20978"/>
    </source>
</evidence>
<dbReference type="Pfam" id="PF20978">
    <property type="entry name" value="Gta3"/>
    <property type="match status" value="1"/>
</dbReference>
<dbReference type="SUPFAM" id="SSF141000">
    <property type="entry name" value="Glu-tRNAGln amidotransferase C subunit"/>
    <property type="match status" value="1"/>
</dbReference>